<name>A0A2A7MT56_MYCAG</name>
<gene>
    <name evidence="2" type="ORF">CQY20_23215</name>
    <name evidence="1" type="ORF">MAGR_55090</name>
</gene>
<reference evidence="1" key="3">
    <citation type="submission" date="2020-02" db="EMBL/GenBank/DDBJ databases">
        <authorList>
            <person name="Matsumoto Y."/>
            <person name="Motooka D."/>
            <person name="Nakamura S."/>
        </authorList>
    </citation>
    <scope>NUCLEOTIDE SEQUENCE</scope>
    <source>
        <strain evidence="1">JCM 6377</strain>
    </source>
</reference>
<dbReference type="Proteomes" id="UP000465302">
    <property type="component" value="Unassembled WGS sequence"/>
</dbReference>
<evidence type="ECO:0000313" key="1">
    <source>
        <dbReference type="EMBL" id="GFG54068.1"/>
    </source>
</evidence>
<dbReference type="EMBL" id="PDCP01000052">
    <property type="protein sequence ID" value="PEG34992.1"/>
    <property type="molecule type" value="Genomic_DNA"/>
</dbReference>
<reference evidence="1 4" key="2">
    <citation type="journal article" date="2019" name="Emerg. Microbes Infect.">
        <title>Comprehensive subspecies identification of 175 nontuberculous mycobacteria species based on 7547 genomic profiles.</title>
        <authorList>
            <person name="Matsumoto Y."/>
            <person name="Kinjo T."/>
            <person name="Motooka D."/>
            <person name="Nabeya D."/>
            <person name="Jung N."/>
            <person name="Uechi K."/>
            <person name="Horii T."/>
            <person name="Iida T."/>
            <person name="Fujita J."/>
            <person name="Nakamura S."/>
        </authorList>
    </citation>
    <scope>NUCLEOTIDE SEQUENCE [LARGE SCALE GENOMIC DNA]</scope>
    <source>
        <strain evidence="1 4">JCM 6377</strain>
    </source>
</reference>
<evidence type="ECO:0000313" key="3">
    <source>
        <dbReference type="Proteomes" id="UP000220914"/>
    </source>
</evidence>
<accession>A0A2A7MT56</accession>
<protein>
    <submittedName>
        <fullName evidence="2">Uncharacterized protein</fullName>
    </submittedName>
</protein>
<dbReference type="RefSeq" id="WP_097942432.1">
    <property type="nucleotide sequence ID" value="NZ_BLKS01000001.1"/>
</dbReference>
<sequence>MPLLADRNFAVTALAEQLAAAQAHVLIHCIDTRVLPPIKQLPDRSRPARMGSVVIHAAIPFALTAGEPGSGAPLGHHPD</sequence>
<dbReference type="EMBL" id="BLKS01000001">
    <property type="protein sequence ID" value="GFG54068.1"/>
    <property type="molecule type" value="Genomic_DNA"/>
</dbReference>
<reference evidence="2 3" key="1">
    <citation type="submission" date="2017-10" db="EMBL/GenBank/DDBJ databases">
        <title>The new phylogeny of genus Mycobacterium.</title>
        <authorList>
            <person name="Tortoli E."/>
            <person name="Trovato A."/>
            <person name="Cirillo D.M."/>
        </authorList>
    </citation>
    <scope>NUCLEOTIDE SEQUENCE [LARGE SCALE GENOMIC DNA]</scope>
    <source>
        <strain evidence="2 3">CCUG37673</strain>
    </source>
</reference>
<organism evidence="2 3">
    <name type="scientific">Mycolicibacterium agri</name>
    <name type="common">Mycobacterium agri</name>
    <dbReference type="NCBI Taxonomy" id="36811"/>
    <lineage>
        <taxon>Bacteria</taxon>
        <taxon>Bacillati</taxon>
        <taxon>Actinomycetota</taxon>
        <taxon>Actinomycetes</taxon>
        <taxon>Mycobacteriales</taxon>
        <taxon>Mycobacteriaceae</taxon>
        <taxon>Mycolicibacterium</taxon>
    </lineage>
</organism>
<comment type="caution">
    <text evidence="2">The sequence shown here is derived from an EMBL/GenBank/DDBJ whole genome shotgun (WGS) entry which is preliminary data.</text>
</comment>
<dbReference type="OrthoDB" id="477305at2"/>
<keyword evidence="3" id="KW-1185">Reference proteome</keyword>
<dbReference type="AlphaFoldDB" id="A0A2A7MT56"/>
<proteinExistence type="predicted"/>
<evidence type="ECO:0000313" key="4">
    <source>
        <dbReference type="Proteomes" id="UP000465302"/>
    </source>
</evidence>
<evidence type="ECO:0000313" key="2">
    <source>
        <dbReference type="EMBL" id="PEG34992.1"/>
    </source>
</evidence>
<dbReference type="Proteomes" id="UP000220914">
    <property type="component" value="Unassembled WGS sequence"/>
</dbReference>